<sequence>MIAPALIVSSLVLLPALAVLAWIDARTYRLPDILTLPLIAAGLAAALWLDRNIWLHLSGAALGYLVFVGIELAYRQLRDRDGLGRGDAKLLAAGGAWCSVAALPLIVLLASVTALCCVFALRLAGQEVSARTLMAFGPFLAFAIALVWIVQIASPGFPLYL</sequence>
<gene>
    <name evidence="5" type="ORF">E5162_11190</name>
</gene>
<dbReference type="RefSeq" id="WP_135945348.1">
    <property type="nucleotide sequence ID" value="NZ_BMEI01000003.1"/>
</dbReference>
<comment type="caution">
    <text evidence="5">The sequence shown here is derived from an EMBL/GenBank/DDBJ whole genome shotgun (WGS) entry which is preliminary data.</text>
</comment>
<dbReference type="GO" id="GO:0004190">
    <property type="term" value="F:aspartic-type endopeptidase activity"/>
    <property type="evidence" value="ECO:0007669"/>
    <property type="project" value="InterPro"/>
</dbReference>
<protein>
    <submittedName>
        <fullName evidence="5">Prepilin peptidase</fullName>
    </submittedName>
</protein>
<feature type="transmembrane region" description="Helical" evidence="3">
    <location>
        <begin position="54"/>
        <end position="74"/>
    </location>
</feature>
<organism evidence="5 6">
    <name type="scientific">Marinicauda pacifica</name>
    <dbReference type="NCBI Taxonomy" id="1133559"/>
    <lineage>
        <taxon>Bacteria</taxon>
        <taxon>Pseudomonadati</taxon>
        <taxon>Pseudomonadota</taxon>
        <taxon>Alphaproteobacteria</taxon>
        <taxon>Maricaulales</taxon>
        <taxon>Maricaulaceae</taxon>
        <taxon>Marinicauda</taxon>
    </lineage>
</organism>
<dbReference type="PANTHER" id="PTHR30487">
    <property type="entry name" value="TYPE 4 PREPILIN-LIKE PROTEINS LEADER PEPTIDE-PROCESSING ENZYME"/>
    <property type="match status" value="1"/>
</dbReference>
<dbReference type="PANTHER" id="PTHR30487:SF0">
    <property type="entry name" value="PREPILIN LEADER PEPTIDASE_N-METHYLTRANSFERASE-RELATED"/>
    <property type="match status" value="1"/>
</dbReference>
<keyword evidence="3" id="KW-0472">Membrane</keyword>
<evidence type="ECO:0000256" key="2">
    <source>
        <dbReference type="RuleBase" id="RU003793"/>
    </source>
</evidence>
<keyword evidence="3" id="KW-0812">Transmembrane</keyword>
<evidence type="ECO:0000256" key="3">
    <source>
        <dbReference type="SAM" id="Phobius"/>
    </source>
</evidence>
<dbReference type="Pfam" id="PF01478">
    <property type="entry name" value="Peptidase_A24"/>
    <property type="match status" value="1"/>
</dbReference>
<keyword evidence="6" id="KW-1185">Reference proteome</keyword>
<dbReference type="OrthoDB" id="9789291at2"/>
<dbReference type="Gene3D" id="1.20.120.1220">
    <property type="match status" value="1"/>
</dbReference>
<dbReference type="AlphaFoldDB" id="A0A4S2H8P7"/>
<dbReference type="PRINTS" id="PR00864">
    <property type="entry name" value="PREPILNPTASE"/>
</dbReference>
<evidence type="ECO:0000259" key="4">
    <source>
        <dbReference type="Pfam" id="PF01478"/>
    </source>
</evidence>
<feature type="transmembrane region" description="Helical" evidence="3">
    <location>
        <begin position="133"/>
        <end position="153"/>
    </location>
</feature>
<dbReference type="GO" id="GO:0005886">
    <property type="term" value="C:plasma membrane"/>
    <property type="evidence" value="ECO:0007669"/>
    <property type="project" value="TreeGrafter"/>
</dbReference>
<name>A0A4S2H8P7_9PROT</name>
<reference evidence="5 6" key="1">
    <citation type="journal article" date="2013" name="Int. J. Syst. Evol. Microbiol.">
        <title>Marinicauda pacifica gen. nov., sp. nov., a prosthecate alphaproteobacterium of the family Hyphomonadaceae isolated from deep seawater.</title>
        <authorList>
            <person name="Zhang X.Y."/>
            <person name="Li G.W."/>
            <person name="Wang C.S."/>
            <person name="Zhang Y.J."/>
            <person name="Xu X.W."/>
            <person name="Li H."/>
            <person name="Liu A."/>
            <person name="Liu C."/>
            <person name="Xie B.B."/>
            <person name="Qin Q.L."/>
            <person name="Xu Z."/>
            <person name="Chen X.L."/>
            <person name="Zhou B.C."/>
            <person name="Zhang Y.Z."/>
        </authorList>
    </citation>
    <scope>NUCLEOTIDE SEQUENCE [LARGE SCALE GENOMIC DNA]</scope>
    <source>
        <strain evidence="5 6">P-1 km-3</strain>
    </source>
</reference>
<evidence type="ECO:0000313" key="6">
    <source>
        <dbReference type="Proteomes" id="UP000305451"/>
    </source>
</evidence>
<dbReference type="EMBL" id="SRXV01000003">
    <property type="protein sequence ID" value="TGY92214.1"/>
    <property type="molecule type" value="Genomic_DNA"/>
</dbReference>
<proteinExistence type="inferred from homology"/>
<comment type="similarity">
    <text evidence="1 2">Belongs to the peptidase A24 family.</text>
</comment>
<dbReference type="InterPro" id="IPR050882">
    <property type="entry name" value="Prepilin_peptidase/N-MTase"/>
</dbReference>
<keyword evidence="3" id="KW-1133">Transmembrane helix</keyword>
<dbReference type="Proteomes" id="UP000305451">
    <property type="component" value="Unassembled WGS sequence"/>
</dbReference>
<feature type="transmembrane region" description="Helical" evidence="3">
    <location>
        <begin position="28"/>
        <end position="49"/>
    </location>
</feature>
<dbReference type="InterPro" id="IPR000045">
    <property type="entry name" value="Prepilin_IV_endopep_pep"/>
</dbReference>
<evidence type="ECO:0000256" key="1">
    <source>
        <dbReference type="ARBA" id="ARBA00005801"/>
    </source>
</evidence>
<dbReference type="GO" id="GO:0006465">
    <property type="term" value="P:signal peptide processing"/>
    <property type="evidence" value="ECO:0007669"/>
    <property type="project" value="TreeGrafter"/>
</dbReference>
<evidence type="ECO:0000313" key="5">
    <source>
        <dbReference type="EMBL" id="TGY92214.1"/>
    </source>
</evidence>
<feature type="domain" description="Prepilin type IV endopeptidase peptidase" evidence="4">
    <location>
        <begin position="11"/>
        <end position="117"/>
    </location>
</feature>
<feature type="transmembrane region" description="Helical" evidence="3">
    <location>
        <begin position="94"/>
        <end position="121"/>
    </location>
</feature>
<dbReference type="InterPro" id="IPR014032">
    <property type="entry name" value="Peptidase_A24A_bac"/>
</dbReference>
<accession>A0A4S2H8P7</accession>